<dbReference type="AlphaFoldDB" id="A0A3N2RET5"/>
<dbReference type="EMBL" id="RCTY01000040">
    <property type="protein sequence ID" value="ROU05945.1"/>
    <property type="molecule type" value="Genomic_DNA"/>
</dbReference>
<evidence type="ECO:0000313" key="3">
    <source>
        <dbReference type="EMBL" id="ROU05945.1"/>
    </source>
</evidence>
<dbReference type="Proteomes" id="UP000275910">
    <property type="component" value="Unassembled WGS sequence"/>
</dbReference>
<evidence type="ECO:0000256" key="1">
    <source>
        <dbReference type="SAM" id="SignalP"/>
    </source>
</evidence>
<proteinExistence type="predicted"/>
<name>A0A3N2RET5_LYSEN</name>
<dbReference type="InterPro" id="IPR025240">
    <property type="entry name" value="DUF4189"/>
</dbReference>
<comment type="caution">
    <text evidence="3">The sequence shown here is derived from an EMBL/GenBank/DDBJ whole genome shotgun (WGS) entry which is preliminary data.</text>
</comment>
<protein>
    <submittedName>
        <fullName evidence="3">DUF4189 domain-containing protein</fullName>
    </submittedName>
</protein>
<feature type="domain" description="DUF4189" evidence="2">
    <location>
        <begin position="64"/>
        <end position="165"/>
    </location>
</feature>
<evidence type="ECO:0000313" key="4">
    <source>
        <dbReference type="Proteomes" id="UP000275910"/>
    </source>
</evidence>
<sequence length="175" mass="18092">MQFRYVALAGVLLAGLCSHAKAEQGCPDGFTPNPAPTGTPGATQCIPIGSLGGSLEYSGWNNSYGAVFFDSEKGLVGIGEGQKNRRRARKEALQHCQSKGGTDCKEVLWYSNGCAAVVWGPGKDGQGFVMETRSQATLGAAVASAKQACAPNSASGECEVFYSGCSNPVPYSGSL</sequence>
<feature type="chain" id="PRO_5018337799" evidence="1">
    <location>
        <begin position="23"/>
        <end position="175"/>
    </location>
</feature>
<dbReference type="RefSeq" id="WP_240635306.1">
    <property type="nucleotide sequence ID" value="NZ_RCTY01000040.1"/>
</dbReference>
<reference evidence="3 4" key="1">
    <citation type="submission" date="2018-10" db="EMBL/GenBank/DDBJ databases">
        <title>The genome of Lysobacter enzymogenes OH11.</title>
        <authorList>
            <person name="Liu F."/>
            <person name="Zhao Y."/>
            <person name="Qian G."/>
            <person name="Chen Y."/>
            <person name="Xu H."/>
        </authorList>
    </citation>
    <scope>NUCLEOTIDE SEQUENCE [LARGE SCALE GENOMIC DNA]</scope>
    <source>
        <strain evidence="3 4">OH11</strain>
    </source>
</reference>
<gene>
    <name evidence="3" type="ORF">D9T17_16110</name>
</gene>
<feature type="signal peptide" evidence="1">
    <location>
        <begin position="1"/>
        <end position="22"/>
    </location>
</feature>
<keyword evidence="1" id="KW-0732">Signal</keyword>
<evidence type="ECO:0000259" key="2">
    <source>
        <dbReference type="Pfam" id="PF13827"/>
    </source>
</evidence>
<organism evidence="3 4">
    <name type="scientific">Lysobacter enzymogenes</name>
    <dbReference type="NCBI Taxonomy" id="69"/>
    <lineage>
        <taxon>Bacteria</taxon>
        <taxon>Pseudomonadati</taxon>
        <taxon>Pseudomonadota</taxon>
        <taxon>Gammaproteobacteria</taxon>
        <taxon>Lysobacterales</taxon>
        <taxon>Lysobacteraceae</taxon>
        <taxon>Lysobacter</taxon>
    </lineage>
</organism>
<dbReference type="Pfam" id="PF13827">
    <property type="entry name" value="DUF4189"/>
    <property type="match status" value="1"/>
</dbReference>
<accession>A0A3N2RET5</accession>